<protein>
    <recommendedName>
        <fullName evidence="3">Aconitase/3-isopropylmalate dehydratase large subunit alpha/beta/alpha domain-containing protein</fullName>
    </recommendedName>
</protein>
<dbReference type="GO" id="GO:0006099">
    <property type="term" value="P:tricarboxylic acid cycle"/>
    <property type="evidence" value="ECO:0007669"/>
    <property type="project" value="TreeGrafter"/>
</dbReference>
<comment type="caution">
    <text evidence="2">The sequence shown here is derived from an EMBL/GenBank/DDBJ whole genome shotgun (WGS) entry which is preliminary data.</text>
</comment>
<dbReference type="InterPro" id="IPR036008">
    <property type="entry name" value="Aconitase_4Fe-4S_dom"/>
</dbReference>
<dbReference type="GO" id="GO:0005829">
    <property type="term" value="C:cytosol"/>
    <property type="evidence" value="ECO:0007669"/>
    <property type="project" value="TreeGrafter"/>
</dbReference>
<feature type="non-terminal residue" evidence="2">
    <location>
        <position position="112"/>
    </location>
</feature>
<dbReference type="SUPFAM" id="SSF53732">
    <property type="entry name" value="Aconitase iron-sulfur domain"/>
    <property type="match status" value="1"/>
</dbReference>
<sequence length="112" mass="12419">MTFALGENRFSRYNATSNEVIDVPQTMTEKILSAHFREGKLEKGQEVGIQIDQCLTQDSTGTMAWLEFEALGLDKVKADLVVSYSDHTSLGFKGESTDDHVFLQTIASHYGA</sequence>
<organism evidence="2">
    <name type="scientific">marine sediment metagenome</name>
    <dbReference type="NCBI Taxonomy" id="412755"/>
    <lineage>
        <taxon>unclassified sequences</taxon>
        <taxon>metagenomes</taxon>
        <taxon>ecological metagenomes</taxon>
    </lineage>
</organism>
<dbReference type="GO" id="GO:0003994">
    <property type="term" value="F:aconitate hydratase activity"/>
    <property type="evidence" value="ECO:0007669"/>
    <property type="project" value="TreeGrafter"/>
</dbReference>
<evidence type="ECO:0000256" key="1">
    <source>
        <dbReference type="ARBA" id="ARBA00023004"/>
    </source>
</evidence>
<dbReference type="PANTHER" id="PTHR43160:SF3">
    <property type="entry name" value="ACONITATE HYDRATASE, MITOCHONDRIAL"/>
    <property type="match status" value="1"/>
</dbReference>
<dbReference type="InterPro" id="IPR050926">
    <property type="entry name" value="Aconitase/IPM_isomerase"/>
</dbReference>
<dbReference type="EMBL" id="BARS01018543">
    <property type="protein sequence ID" value="GAF95678.1"/>
    <property type="molecule type" value="Genomic_DNA"/>
</dbReference>
<keyword evidence="1" id="KW-0408">Iron</keyword>
<name>X0TQ67_9ZZZZ</name>
<accession>X0TQ67</accession>
<gene>
    <name evidence="2" type="ORF">S01H1_30170</name>
</gene>
<dbReference type="InterPro" id="IPR015931">
    <property type="entry name" value="Acnase/IPM_dHydase_lsu_aba_1/3"/>
</dbReference>
<reference evidence="2" key="1">
    <citation type="journal article" date="2014" name="Front. Microbiol.">
        <title>High frequency of phylogenetically diverse reductive dehalogenase-homologous genes in deep subseafloor sedimentary metagenomes.</title>
        <authorList>
            <person name="Kawai M."/>
            <person name="Futagami T."/>
            <person name="Toyoda A."/>
            <person name="Takaki Y."/>
            <person name="Nishi S."/>
            <person name="Hori S."/>
            <person name="Arai W."/>
            <person name="Tsubouchi T."/>
            <person name="Morono Y."/>
            <person name="Uchiyama I."/>
            <person name="Ito T."/>
            <person name="Fujiyama A."/>
            <person name="Inagaki F."/>
            <person name="Takami H."/>
        </authorList>
    </citation>
    <scope>NUCLEOTIDE SEQUENCE</scope>
    <source>
        <strain evidence="2">Expedition CK06-06</strain>
    </source>
</reference>
<evidence type="ECO:0000313" key="2">
    <source>
        <dbReference type="EMBL" id="GAF95678.1"/>
    </source>
</evidence>
<evidence type="ECO:0008006" key="3">
    <source>
        <dbReference type="Google" id="ProtNLM"/>
    </source>
</evidence>
<dbReference type="PANTHER" id="PTHR43160">
    <property type="entry name" value="ACONITATE HYDRATASE B"/>
    <property type="match status" value="1"/>
</dbReference>
<proteinExistence type="predicted"/>
<dbReference type="Gene3D" id="3.30.499.10">
    <property type="entry name" value="Aconitase, domain 3"/>
    <property type="match status" value="1"/>
</dbReference>
<dbReference type="AlphaFoldDB" id="X0TQ67"/>
<dbReference type="GO" id="GO:0051539">
    <property type="term" value="F:4 iron, 4 sulfur cluster binding"/>
    <property type="evidence" value="ECO:0007669"/>
    <property type="project" value="TreeGrafter"/>
</dbReference>